<dbReference type="InterPro" id="IPR007110">
    <property type="entry name" value="Ig-like_dom"/>
</dbReference>
<evidence type="ECO:0000313" key="2">
    <source>
        <dbReference type="EMBL" id="KAK4873431.1"/>
    </source>
</evidence>
<dbReference type="Gene3D" id="2.60.40.10">
    <property type="entry name" value="Immunoglobulins"/>
    <property type="match status" value="1"/>
</dbReference>
<name>A0AAN7P172_9COLE</name>
<evidence type="ECO:0000259" key="1">
    <source>
        <dbReference type="PROSITE" id="PS50835"/>
    </source>
</evidence>
<dbReference type="PROSITE" id="PS50835">
    <property type="entry name" value="IG_LIKE"/>
    <property type="match status" value="1"/>
</dbReference>
<gene>
    <name evidence="2" type="ORF">RN001_015460</name>
</gene>
<dbReference type="PANTHER" id="PTHR21261:SF15">
    <property type="entry name" value="BEATEN PATH IIIA, ISOFORM D-RELATED"/>
    <property type="match status" value="1"/>
</dbReference>
<comment type="caution">
    <text evidence="2">The sequence shown here is derived from an EMBL/GenBank/DDBJ whole genome shotgun (WGS) entry which is preliminary data.</text>
</comment>
<organism evidence="2 3">
    <name type="scientific">Aquatica leii</name>
    <dbReference type="NCBI Taxonomy" id="1421715"/>
    <lineage>
        <taxon>Eukaryota</taxon>
        <taxon>Metazoa</taxon>
        <taxon>Ecdysozoa</taxon>
        <taxon>Arthropoda</taxon>
        <taxon>Hexapoda</taxon>
        <taxon>Insecta</taxon>
        <taxon>Pterygota</taxon>
        <taxon>Neoptera</taxon>
        <taxon>Endopterygota</taxon>
        <taxon>Coleoptera</taxon>
        <taxon>Polyphaga</taxon>
        <taxon>Elateriformia</taxon>
        <taxon>Elateroidea</taxon>
        <taxon>Lampyridae</taxon>
        <taxon>Luciolinae</taxon>
        <taxon>Aquatica</taxon>
    </lineage>
</organism>
<reference evidence="3" key="1">
    <citation type="submission" date="2023-01" db="EMBL/GenBank/DDBJ databases">
        <title>Key to firefly adult light organ development and bioluminescence: homeobox transcription factors regulate luciferase expression and transportation to peroxisome.</title>
        <authorList>
            <person name="Fu X."/>
        </authorList>
    </citation>
    <scope>NUCLEOTIDE SEQUENCE [LARGE SCALE GENOMIC DNA]</scope>
</reference>
<dbReference type="Proteomes" id="UP001353858">
    <property type="component" value="Unassembled WGS sequence"/>
</dbReference>
<dbReference type="InterPro" id="IPR013783">
    <property type="entry name" value="Ig-like_fold"/>
</dbReference>
<accession>A0AAN7P172</accession>
<dbReference type="InterPro" id="IPR036179">
    <property type="entry name" value="Ig-like_dom_sf"/>
</dbReference>
<feature type="domain" description="Ig-like" evidence="1">
    <location>
        <begin position="34"/>
        <end position="121"/>
    </location>
</feature>
<dbReference type="AlphaFoldDB" id="A0AAN7P172"/>
<dbReference type="PANTHER" id="PTHR21261">
    <property type="entry name" value="BEAT PROTEIN"/>
    <property type="match status" value="1"/>
</dbReference>
<evidence type="ECO:0000313" key="3">
    <source>
        <dbReference type="Proteomes" id="UP001353858"/>
    </source>
</evidence>
<proteinExistence type="predicted"/>
<sequence>MGRVLIFLFLGVIINHGLAIRITRFVVPAVASFGSLVDLDCAYDLENDHLYDVKWYKDGDEFFRCKSDGQVQGFEVEGIDLYKSRQASLGSCPVTITVVNSKSAGRYLCEISSEAPEFKTTGRWVYMRIEAAAPSKRVQVEENSTYLMASTQASTQINGSSNASKKSLFLLTYSFGVFLITIRRYLRSI</sequence>
<dbReference type="SUPFAM" id="SSF48726">
    <property type="entry name" value="Immunoglobulin"/>
    <property type="match status" value="1"/>
</dbReference>
<dbReference type="EMBL" id="JARPUR010000007">
    <property type="protein sequence ID" value="KAK4873431.1"/>
    <property type="molecule type" value="Genomic_DNA"/>
</dbReference>
<keyword evidence="3" id="KW-1185">Reference proteome</keyword>
<protein>
    <recommendedName>
        <fullName evidence="1">Ig-like domain-containing protein</fullName>
    </recommendedName>
</protein>